<evidence type="ECO:0000313" key="2">
    <source>
        <dbReference type="Proteomes" id="UP000677054"/>
    </source>
</evidence>
<dbReference type="EMBL" id="LR900256">
    <property type="protein sequence ID" value="CAD7244919.1"/>
    <property type="molecule type" value="Genomic_DNA"/>
</dbReference>
<keyword evidence="2" id="KW-1185">Reference proteome</keyword>
<sequence>MWESLRPSQEDDLPFIPMESKGVASNSVVGKTPLSPSLSRISLAMVSKDGTIIYYDADWGMSSLLATDLQQKQQLREEKVLQFRKLKQKKVEELEKWDQEEPIP</sequence>
<dbReference type="Proteomes" id="UP000677054">
    <property type="component" value="Unassembled WGS sequence"/>
</dbReference>
<gene>
    <name evidence="1" type="ORF">DSTB1V02_LOCUS4802</name>
</gene>
<reference evidence="1" key="1">
    <citation type="submission" date="2020-11" db="EMBL/GenBank/DDBJ databases">
        <authorList>
            <person name="Tran Van P."/>
        </authorList>
    </citation>
    <scope>NUCLEOTIDE SEQUENCE</scope>
</reference>
<dbReference type="EMBL" id="CAJPEV010000739">
    <property type="protein sequence ID" value="CAG0888104.1"/>
    <property type="molecule type" value="Genomic_DNA"/>
</dbReference>
<proteinExistence type="predicted"/>
<dbReference type="AlphaFoldDB" id="A0A7R8XER5"/>
<name>A0A7R8XER5_9CRUS</name>
<protein>
    <submittedName>
        <fullName evidence="1">Uncharacterized protein</fullName>
    </submittedName>
</protein>
<accession>A0A7R8XER5</accession>
<organism evidence="1">
    <name type="scientific">Darwinula stevensoni</name>
    <dbReference type="NCBI Taxonomy" id="69355"/>
    <lineage>
        <taxon>Eukaryota</taxon>
        <taxon>Metazoa</taxon>
        <taxon>Ecdysozoa</taxon>
        <taxon>Arthropoda</taxon>
        <taxon>Crustacea</taxon>
        <taxon>Oligostraca</taxon>
        <taxon>Ostracoda</taxon>
        <taxon>Podocopa</taxon>
        <taxon>Podocopida</taxon>
        <taxon>Darwinulocopina</taxon>
        <taxon>Darwinuloidea</taxon>
        <taxon>Darwinulidae</taxon>
        <taxon>Darwinula</taxon>
    </lineage>
</organism>
<evidence type="ECO:0000313" key="1">
    <source>
        <dbReference type="EMBL" id="CAD7244919.1"/>
    </source>
</evidence>